<name>A0A1F8FN49_9BACT</name>
<dbReference type="CDD" id="cd01428">
    <property type="entry name" value="ADK"/>
    <property type="match status" value="1"/>
</dbReference>
<dbReference type="AlphaFoldDB" id="A0A1F8FN49"/>
<keyword evidence="5" id="KW-0963">Cytoplasm</keyword>
<evidence type="ECO:0000256" key="5">
    <source>
        <dbReference type="HAMAP-Rule" id="MF_00235"/>
    </source>
</evidence>
<dbReference type="HAMAP" id="MF_00235">
    <property type="entry name" value="Adenylate_kinase_Adk"/>
    <property type="match status" value="1"/>
</dbReference>
<dbReference type="InterPro" id="IPR027417">
    <property type="entry name" value="P-loop_NTPase"/>
</dbReference>
<evidence type="ECO:0000256" key="2">
    <source>
        <dbReference type="ARBA" id="ARBA00022727"/>
    </source>
</evidence>
<organism evidence="8 9">
    <name type="scientific">Candidatus Yanofskybacteria bacterium RIFCSPHIGHO2_02_FULL_43_22</name>
    <dbReference type="NCBI Taxonomy" id="1802681"/>
    <lineage>
        <taxon>Bacteria</taxon>
        <taxon>Candidatus Yanofskyibacteriota</taxon>
    </lineage>
</organism>
<keyword evidence="1 5" id="KW-0808">Transferase</keyword>
<sequence length="227" mass="25850">MSKQKKLVMILIGPPGSGKGTQADMLTEKFNLFHLESSKVIEEKIKNADSNDEILQKEKGLWESGKLNTPELVLEWIREKAKEVASEGHGIVFSGSPRTVYEAEGEIPVLEELYGKDGVKVFNIEISDGESIKRNSKRRICKGSRHSIPNFPEFENITKCPKDGSEIITRLLDNPETIKIRLEEYANRTLPIIDFLKKRDYKIMEINGEQPIEKVFNDILKKLNGQH</sequence>
<feature type="binding site" evidence="5">
    <location>
        <position position="210"/>
    </location>
    <ligand>
        <name>ATP</name>
        <dbReference type="ChEBI" id="CHEBI:30616"/>
    </ligand>
</feature>
<reference evidence="8 9" key="1">
    <citation type="journal article" date="2016" name="Nat. Commun.">
        <title>Thousands of microbial genomes shed light on interconnected biogeochemical processes in an aquifer system.</title>
        <authorList>
            <person name="Anantharaman K."/>
            <person name="Brown C.T."/>
            <person name="Hug L.A."/>
            <person name="Sharon I."/>
            <person name="Castelle C.J."/>
            <person name="Probst A.J."/>
            <person name="Thomas B.C."/>
            <person name="Singh A."/>
            <person name="Wilkins M.J."/>
            <person name="Karaoz U."/>
            <person name="Brodie E.L."/>
            <person name="Williams K.H."/>
            <person name="Hubbard S.S."/>
            <person name="Banfield J.F."/>
        </authorList>
    </citation>
    <scope>NUCLEOTIDE SEQUENCE [LARGE SCALE GENOMIC DNA]</scope>
</reference>
<proteinExistence type="inferred from homology"/>
<dbReference type="GO" id="GO:0044209">
    <property type="term" value="P:AMP salvage"/>
    <property type="evidence" value="ECO:0007669"/>
    <property type="project" value="UniProtKB-UniRule"/>
</dbReference>
<dbReference type="InterPro" id="IPR000850">
    <property type="entry name" value="Adenylat/UMP-CMP_kin"/>
</dbReference>
<evidence type="ECO:0000313" key="9">
    <source>
        <dbReference type="Proteomes" id="UP000176581"/>
    </source>
</evidence>
<dbReference type="PANTHER" id="PTHR23359">
    <property type="entry name" value="NUCLEOTIDE KINASE"/>
    <property type="match status" value="1"/>
</dbReference>
<dbReference type="GO" id="GO:0004017">
    <property type="term" value="F:AMP kinase activity"/>
    <property type="evidence" value="ECO:0007669"/>
    <property type="project" value="UniProtKB-UniRule"/>
</dbReference>
<comment type="catalytic activity">
    <reaction evidence="5 7">
        <text>AMP + ATP = 2 ADP</text>
        <dbReference type="Rhea" id="RHEA:12973"/>
        <dbReference type="ChEBI" id="CHEBI:30616"/>
        <dbReference type="ChEBI" id="CHEBI:456215"/>
        <dbReference type="ChEBI" id="CHEBI:456216"/>
        <dbReference type="EC" id="2.7.4.3"/>
    </reaction>
</comment>
<dbReference type="GO" id="GO:0005524">
    <property type="term" value="F:ATP binding"/>
    <property type="evidence" value="ECO:0007669"/>
    <property type="project" value="UniProtKB-UniRule"/>
</dbReference>
<feature type="binding site" evidence="5">
    <location>
        <position position="138"/>
    </location>
    <ligand>
        <name>ATP</name>
        <dbReference type="ChEBI" id="CHEBI:30616"/>
    </ligand>
</feature>
<protein>
    <recommendedName>
        <fullName evidence="5 7">Adenylate kinase</fullName>
        <shortName evidence="5">AK</shortName>
        <ecNumber evidence="5 7">2.7.4.3</ecNumber>
    </recommendedName>
    <alternativeName>
        <fullName evidence="5">ATP-AMP transphosphorylase</fullName>
    </alternativeName>
    <alternativeName>
        <fullName evidence="5">ATP:AMP phosphotransferase</fullName>
    </alternativeName>
    <alternativeName>
        <fullName evidence="5">Adenylate monophosphate kinase</fullName>
    </alternativeName>
</protein>
<evidence type="ECO:0000256" key="7">
    <source>
        <dbReference type="RuleBase" id="RU003331"/>
    </source>
</evidence>
<keyword evidence="3 5" id="KW-0547">Nucleotide-binding</keyword>
<comment type="similarity">
    <text evidence="5 6">Belongs to the adenylate kinase family.</text>
</comment>
<comment type="caution">
    <text evidence="5">Lacks conserved residue(s) required for the propagation of feature annotation.</text>
</comment>
<dbReference type="EMBL" id="MGJV01000030">
    <property type="protein sequence ID" value="OGN13948.1"/>
    <property type="molecule type" value="Genomic_DNA"/>
</dbReference>
<comment type="subunit">
    <text evidence="5 7">Monomer.</text>
</comment>
<gene>
    <name evidence="5" type="primary">adk</name>
    <name evidence="8" type="ORF">A3J47_02230</name>
</gene>
<feature type="binding site" evidence="5">
    <location>
        <position position="37"/>
    </location>
    <ligand>
        <name>AMP</name>
        <dbReference type="ChEBI" id="CHEBI:456215"/>
    </ligand>
</feature>
<feature type="binding site" evidence="5">
    <location>
        <position position="181"/>
    </location>
    <ligand>
        <name>AMP</name>
        <dbReference type="ChEBI" id="CHEBI:456215"/>
    </ligand>
</feature>
<evidence type="ECO:0000256" key="3">
    <source>
        <dbReference type="ARBA" id="ARBA00022741"/>
    </source>
</evidence>
<dbReference type="GO" id="GO:0005737">
    <property type="term" value="C:cytoplasm"/>
    <property type="evidence" value="ECO:0007669"/>
    <property type="project" value="UniProtKB-SubCell"/>
</dbReference>
<dbReference type="SUPFAM" id="SSF52540">
    <property type="entry name" value="P-loop containing nucleoside triphosphate hydrolases"/>
    <property type="match status" value="1"/>
</dbReference>
<dbReference type="UniPathway" id="UPA00588">
    <property type="reaction ID" value="UER00649"/>
</dbReference>
<feature type="binding site" evidence="5">
    <location>
        <position position="170"/>
    </location>
    <ligand>
        <name>AMP</name>
        <dbReference type="ChEBI" id="CHEBI:456215"/>
    </ligand>
</feature>
<evidence type="ECO:0000256" key="1">
    <source>
        <dbReference type="ARBA" id="ARBA00022679"/>
    </source>
</evidence>
<comment type="caution">
    <text evidence="8">The sequence shown here is derived from an EMBL/GenBank/DDBJ whole genome shotgun (WGS) entry which is preliminary data.</text>
</comment>
<comment type="subcellular location">
    <subcellularLocation>
        <location evidence="5 7">Cytoplasm</location>
    </subcellularLocation>
</comment>
<dbReference type="PRINTS" id="PR00094">
    <property type="entry name" value="ADENYLTKNASE"/>
</dbReference>
<accession>A0A1F8FN49</accession>
<keyword evidence="2 5" id="KW-0545">Nucleotide biosynthesis</keyword>
<dbReference type="Gene3D" id="3.40.50.300">
    <property type="entry name" value="P-loop containing nucleotide triphosphate hydrolases"/>
    <property type="match status" value="1"/>
</dbReference>
<comment type="pathway">
    <text evidence="5">Purine metabolism; AMP biosynthesis via salvage pathway; AMP from ADP: step 1/1.</text>
</comment>
<comment type="domain">
    <text evidence="5">Consists of three domains, a large central CORE domain and two small peripheral domains, NMPbind and LID, which undergo movements during catalysis. The LID domain closes over the site of phosphoryl transfer upon ATP binding. Assembling and dissambling the active center during each catalytic cycle provides an effective means to prevent ATP hydrolysis.</text>
</comment>
<comment type="function">
    <text evidence="5">Catalyzes the reversible transfer of the terminal phosphate group between ATP and AMP. Plays an important role in cellular energy homeostasis and in adenine nucleotide metabolism.</text>
</comment>
<evidence type="ECO:0000256" key="4">
    <source>
        <dbReference type="ARBA" id="ARBA00022777"/>
    </source>
</evidence>
<dbReference type="Pfam" id="PF00406">
    <property type="entry name" value="ADK"/>
    <property type="match status" value="1"/>
</dbReference>
<keyword evidence="4 5" id="KW-0418">Kinase</keyword>
<keyword evidence="5 7" id="KW-0067">ATP-binding</keyword>
<evidence type="ECO:0000313" key="8">
    <source>
        <dbReference type="EMBL" id="OGN13948.1"/>
    </source>
</evidence>
<evidence type="ECO:0000256" key="6">
    <source>
        <dbReference type="RuleBase" id="RU003330"/>
    </source>
</evidence>
<feature type="binding site" evidence="5">
    <location>
        <begin position="16"/>
        <end position="21"/>
    </location>
    <ligand>
        <name>ATP</name>
        <dbReference type="ChEBI" id="CHEBI:30616"/>
    </ligand>
</feature>
<dbReference type="Proteomes" id="UP000176581">
    <property type="component" value="Unassembled WGS sequence"/>
</dbReference>
<dbReference type="EC" id="2.7.4.3" evidence="5 7"/>